<gene>
    <name evidence="18" type="primary">ribD</name>
    <name evidence="18" type="ORF">EIK76_15065</name>
</gene>
<keyword evidence="11 13" id="KW-0560">Oxidoreductase</keyword>
<dbReference type="AlphaFoldDB" id="A0A3P3QGV8"/>
<dbReference type="GO" id="GO:0009231">
    <property type="term" value="P:riboflavin biosynthetic process"/>
    <property type="evidence" value="ECO:0007669"/>
    <property type="project" value="UniProtKB-UniPathway"/>
</dbReference>
<evidence type="ECO:0000256" key="8">
    <source>
        <dbReference type="ARBA" id="ARBA00022801"/>
    </source>
</evidence>
<dbReference type="GO" id="GO:0008835">
    <property type="term" value="F:diaminohydroxyphosphoribosylaminopyrimidine deaminase activity"/>
    <property type="evidence" value="ECO:0007669"/>
    <property type="project" value="UniProtKB-EC"/>
</dbReference>
<evidence type="ECO:0000313" key="18">
    <source>
        <dbReference type="EMBL" id="RRJ19749.1"/>
    </source>
</evidence>
<dbReference type="SUPFAM" id="SSF53927">
    <property type="entry name" value="Cytidine deaminase-like"/>
    <property type="match status" value="1"/>
</dbReference>
<dbReference type="RefSeq" id="WP_082101871.1">
    <property type="nucleotide sequence ID" value="NZ_LAVS01000086.1"/>
</dbReference>
<evidence type="ECO:0000256" key="6">
    <source>
        <dbReference type="ARBA" id="ARBA00022619"/>
    </source>
</evidence>
<reference evidence="18 19" key="1">
    <citation type="submission" date="2018-11" db="EMBL/GenBank/DDBJ databases">
        <title>Draft genome analysis of Rheinheimera mesophila isolated from an industrial waste site.</title>
        <authorList>
            <person name="Yu Q."/>
            <person name="Qi Y."/>
            <person name="Zhang H."/>
            <person name="Lu Y."/>
            <person name="Pu J."/>
        </authorList>
    </citation>
    <scope>NUCLEOTIDE SEQUENCE [LARGE SCALE GENOMIC DNA]</scope>
    <source>
        <strain evidence="18 19">IITR13</strain>
    </source>
</reference>
<comment type="caution">
    <text evidence="18">The sequence shown here is derived from an EMBL/GenBank/DDBJ whole genome shotgun (WGS) entry which is preliminary data.</text>
</comment>
<feature type="binding site" evidence="15">
    <location>
        <position position="208"/>
    </location>
    <ligand>
        <name>substrate</name>
    </ligand>
</feature>
<dbReference type="InterPro" id="IPR002125">
    <property type="entry name" value="CMP_dCMP_dom"/>
</dbReference>
<feature type="binding site" evidence="16">
    <location>
        <position position="54"/>
    </location>
    <ligand>
        <name>Zn(2+)</name>
        <dbReference type="ChEBI" id="CHEBI:29105"/>
        <note>catalytic</note>
    </ligand>
</feature>
<keyword evidence="19" id="KW-1185">Reference proteome</keyword>
<dbReference type="NCBIfam" id="TIGR00227">
    <property type="entry name" value="ribD_Cterm"/>
    <property type="match status" value="1"/>
</dbReference>
<dbReference type="InterPro" id="IPR016192">
    <property type="entry name" value="APOBEC/CMP_deaminase_Zn-bd"/>
</dbReference>
<evidence type="ECO:0000256" key="5">
    <source>
        <dbReference type="ARBA" id="ARBA00007417"/>
    </source>
</evidence>
<protein>
    <recommendedName>
        <fullName evidence="13">Riboflavin biosynthesis protein RibD</fullName>
    </recommendedName>
    <domain>
        <recommendedName>
            <fullName evidence="13">Diaminohydroxyphosphoribosylaminopyrimidine deaminase</fullName>
            <shortName evidence="13">DRAP deaminase</shortName>
            <ecNumber evidence="13">3.5.4.26</ecNumber>
        </recommendedName>
        <alternativeName>
            <fullName evidence="13">Riboflavin-specific deaminase</fullName>
        </alternativeName>
    </domain>
    <domain>
        <recommendedName>
            <fullName evidence="13">5-amino-6-(5-phosphoribosylamino)uracil reductase</fullName>
            <ecNumber evidence="13">1.1.1.193</ecNumber>
        </recommendedName>
        <alternativeName>
            <fullName evidence="13">HTP reductase</fullName>
        </alternativeName>
    </domain>
</protein>
<evidence type="ECO:0000259" key="17">
    <source>
        <dbReference type="PROSITE" id="PS51747"/>
    </source>
</evidence>
<dbReference type="Gene3D" id="3.40.430.10">
    <property type="entry name" value="Dihydrofolate Reductase, subunit A"/>
    <property type="match status" value="1"/>
</dbReference>
<sequence>MSFTELDHQYMARAIELASKGRFTTAPNPNVGSVIVRDGEIVGEGYHRQAGGPHAEVFALRQAGHLASGATCYVTLEPCSHYGRTGPCALALVNAGVKKVIVAMLDPNPLVAGRGIQILKDAGIEVQVGLLEQQARGLNPGFLSRMERQTPYIRLKLAASLDGRIALANGKSQWISSAESRSDVQLMRAQSHAILSTATTVLADNARLTVRAEDLAISTLDDGSVRQPIRVILDRCLKLTGQELLFSQNGPIVLVHDKQFSAGFEHPLVRFIALDADESGLNLNQLMSVLAKEQINDLWVEAGAVLAGALWQAGLVDELIVYQAPVLLGDKAKAMLQLPDYQELCQAQHFAWTSVETLGPDLKLTARLKSCLPE</sequence>
<organism evidence="18 19">
    <name type="scientific">Rheinheimera mesophila</name>
    <dbReference type="NCBI Taxonomy" id="1547515"/>
    <lineage>
        <taxon>Bacteria</taxon>
        <taxon>Pseudomonadati</taxon>
        <taxon>Pseudomonadota</taxon>
        <taxon>Gammaproteobacteria</taxon>
        <taxon>Chromatiales</taxon>
        <taxon>Chromatiaceae</taxon>
        <taxon>Rheinheimera</taxon>
    </lineage>
</organism>
<evidence type="ECO:0000256" key="9">
    <source>
        <dbReference type="ARBA" id="ARBA00022833"/>
    </source>
</evidence>
<comment type="pathway">
    <text evidence="3 13">Cofactor biosynthesis; riboflavin biosynthesis; 5-amino-6-(D-ribitylamino)uracil from GTP: step 3/4.</text>
</comment>
<dbReference type="Pfam" id="PF01872">
    <property type="entry name" value="RibD_C"/>
    <property type="match status" value="1"/>
</dbReference>
<keyword evidence="8 13" id="KW-0378">Hydrolase</keyword>
<evidence type="ECO:0000256" key="3">
    <source>
        <dbReference type="ARBA" id="ARBA00004910"/>
    </source>
</evidence>
<dbReference type="Proteomes" id="UP000276260">
    <property type="component" value="Unassembled WGS sequence"/>
</dbReference>
<evidence type="ECO:0000256" key="12">
    <source>
        <dbReference type="ARBA" id="ARBA00023268"/>
    </source>
</evidence>
<dbReference type="UniPathway" id="UPA00275">
    <property type="reaction ID" value="UER00401"/>
</dbReference>
<dbReference type="FunFam" id="3.40.140.10:FF:000025">
    <property type="entry name" value="Riboflavin biosynthesis protein RibD"/>
    <property type="match status" value="1"/>
</dbReference>
<dbReference type="PIRSF" id="PIRSF006769">
    <property type="entry name" value="RibD"/>
    <property type="match status" value="1"/>
</dbReference>
<evidence type="ECO:0000256" key="10">
    <source>
        <dbReference type="ARBA" id="ARBA00022857"/>
    </source>
</evidence>
<keyword evidence="10 13" id="KW-0521">NADP</keyword>
<comment type="function">
    <text evidence="1 13">Converts 2,5-diamino-6-(ribosylamino)-4(3h)-pyrimidinone 5'-phosphate into 5-amino-6-(ribosylamino)-2,4(1h,3h)-pyrimidinedione 5'-phosphate.</text>
</comment>
<evidence type="ECO:0000256" key="14">
    <source>
        <dbReference type="PIRSR" id="PIRSR006769-1"/>
    </source>
</evidence>
<evidence type="ECO:0000256" key="7">
    <source>
        <dbReference type="ARBA" id="ARBA00022723"/>
    </source>
</evidence>
<dbReference type="OrthoDB" id="9800865at2"/>
<feature type="binding site" evidence="15">
    <location>
        <position position="211"/>
    </location>
    <ligand>
        <name>substrate</name>
    </ligand>
</feature>
<feature type="binding site" evidence="15">
    <location>
        <position position="172"/>
    </location>
    <ligand>
        <name>substrate</name>
    </ligand>
</feature>
<dbReference type="InterPro" id="IPR016193">
    <property type="entry name" value="Cytidine_deaminase-like"/>
</dbReference>
<dbReference type="NCBIfam" id="TIGR00326">
    <property type="entry name" value="eubact_ribD"/>
    <property type="match status" value="1"/>
</dbReference>
<comment type="catalytic activity">
    <reaction evidence="13">
        <text>2,5-diamino-6-hydroxy-4-(5-phosphoribosylamino)-pyrimidine + H2O + H(+) = 5-amino-6-(5-phospho-D-ribosylamino)uracil + NH4(+)</text>
        <dbReference type="Rhea" id="RHEA:21868"/>
        <dbReference type="ChEBI" id="CHEBI:15377"/>
        <dbReference type="ChEBI" id="CHEBI:15378"/>
        <dbReference type="ChEBI" id="CHEBI:28938"/>
        <dbReference type="ChEBI" id="CHEBI:58453"/>
        <dbReference type="ChEBI" id="CHEBI:58614"/>
        <dbReference type="EC" id="3.5.4.26"/>
    </reaction>
</comment>
<dbReference type="PANTHER" id="PTHR38011">
    <property type="entry name" value="DIHYDROFOLATE REDUCTASE FAMILY PROTEIN (AFU_ORTHOLOGUE AFUA_8G06820)"/>
    <property type="match status" value="1"/>
</dbReference>
<evidence type="ECO:0000256" key="13">
    <source>
        <dbReference type="PIRNR" id="PIRNR006769"/>
    </source>
</evidence>
<comment type="catalytic activity">
    <reaction evidence="13">
        <text>5-amino-6-(5-phospho-D-ribitylamino)uracil + NADP(+) = 5-amino-6-(5-phospho-D-ribosylamino)uracil + NADPH + H(+)</text>
        <dbReference type="Rhea" id="RHEA:17845"/>
        <dbReference type="ChEBI" id="CHEBI:15378"/>
        <dbReference type="ChEBI" id="CHEBI:57783"/>
        <dbReference type="ChEBI" id="CHEBI:58349"/>
        <dbReference type="ChEBI" id="CHEBI:58421"/>
        <dbReference type="ChEBI" id="CHEBI:58453"/>
        <dbReference type="EC" id="1.1.1.193"/>
    </reaction>
</comment>
<name>A0A3P3QGV8_9GAMM</name>
<evidence type="ECO:0000256" key="11">
    <source>
        <dbReference type="ARBA" id="ARBA00023002"/>
    </source>
</evidence>
<evidence type="ECO:0000256" key="16">
    <source>
        <dbReference type="PIRSR" id="PIRSR006769-3"/>
    </source>
</evidence>
<feature type="binding site" evidence="15">
    <location>
        <position position="301"/>
    </location>
    <ligand>
        <name>substrate</name>
    </ligand>
</feature>
<evidence type="ECO:0000256" key="15">
    <source>
        <dbReference type="PIRSR" id="PIRSR006769-2"/>
    </source>
</evidence>
<feature type="binding site" evidence="16">
    <location>
        <position position="88"/>
    </location>
    <ligand>
        <name>Zn(2+)</name>
        <dbReference type="ChEBI" id="CHEBI:29105"/>
        <note>catalytic</note>
    </ligand>
</feature>
<comment type="cofactor">
    <cofactor evidence="13 16">
        <name>Zn(2+)</name>
        <dbReference type="ChEBI" id="CHEBI:29105"/>
    </cofactor>
    <text evidence="13 16">Binds 1 zinc ion.</text>
</comment>
<dbReference type="CDD" id="cd01284">
    <property type="entry name" value="Riboflavin_deaminase-reductase"/>
    <property type="match status" value="1"/>
</dbReference>
<dbReference type="EC" id="1.1.1.193" evidence="13"/>
<keyword evidence="9 13" id="KW-0862">Zinc</keyword>
<feature type="active site" description="Proton donor" evidence="14">
    <location>
        <position position="56"/>
    </location>
</feature>
<dbReference type="Pfam" id="PF00383">
    <property type="entry name" value="dCMP_cyt_deam_1"/>
    <property type="match status" value="1"/>
</dbReference>
<comment type="pathway">
    <text evidence="2 13">Cofactor biosynthesis; riboflavin biosynthesis; 5-amino-6-(D-ribitylamino)uracil from GTP: step 2/4.</text>
</comment>
<dbReference type="EMBL" id="RRCF01000004">
    <property type="protein sequence ID" value="RRJ19749.1"/>
    <property type="molecule type" value="Genomic_DNA"/>
</dbReference>
<feature type="binding site" evidence="15">
    <location>
        <position position="158"/>
    </location>
    <ligand>
        <name>NADP(+)</name>
        <dbReference type="ChEBI" id="CHEBI:58349"/>
    </ligand>
</feature>
<keyword evidence="7 13" id="KW-0479">Metal-binding</keyword>
<dbReference type="GO" id="GO:0008270">
    <property type="term" value="F:zinc ion binding"/>
    <property type="evidence" value="ECO:0007669"/>
    <property type="project" value="InterPro"/>
</dbReference>
<dbReference type="EC" id="3.5.4.26" evidence="13"/>
<dbReference type="GO" id="GO:0008703">
    <property type="term" value="F:5-amino-6-(5-phosphoribosylamino)uracil reductase activity"/>
    <property type="evidence" value="ECO:0007669"/>
    <property type="project" value="UniProtKB-EC"/>
</dbReference>
<accession>A0A3P3QGV8</accession>
<feature type="binding site" evidence="15">
    <location>
        <position position="204"/>
    </location>
    <ligand>
        <name>NADP(+)</name>
        <dbReference type="ChEBI" id="CHEBI:58349"/>
    </ligand>
</feature>
<dbReference type="InterPro" id="IPR024072">
    <property type="entry name" value="DHFR-like_dom_sf"/>
</dbReference>
<feature type="domain" description="CMP/dCMP-type deaminase" evidence="17">
    <location>
        <begin position="5"/>
        <end position="127"/>
    </location>
</feature>
<feature type="binding site" evidence="15">
    <location>
        <position position="188"/>
    </location>
    <ligand>
        <name>substrate</name>
    </ligand>
</feature>
<dbReference type="GO" id="GO:0050661">
    <property type="term" value="F:NADP binding"/>
    <property type="evidence" value="ECO:0007669"/>
    <property type="project" value="InterPro"/>
</dbReference>
<comment type="similarity">
    <text evidence="4 13">In the N-terminal section; belongs to the cytidine and deoxycytidylate deaminase family.</text>
</comment>
<dbReference type="InterPro" id="IPR050765">
    <property type="entry name" value="Riboflavin_Biosynth_HTPR"/>
</dbReference>
<keyword evidence="12" id="KW-0511">Multifunctional enzyme</keyword>
<dbReference type="Gene3D" id="3.40.140.10">
    <property type="entry name" value="Cytidine Deaminase, domain 2"/>
    <property type="match status" value="1"/>
</dbReference>
<evidence type="ECO:0000256" key="4">
    <source>
        <dbReference type="ARBA" id="ARBA00005259"/>
    </source>
</evidence>
<keyword evidence="6 13" id="KW-0686">Riboflavin biosynthesis</keyword>
<feature type="binding site" evidence="15">
    <location>
        <begin position="303"/>
        <end position="309"/>
    </location>
    <ligand>
        <name>NADP(+)</name>
        <dbReference type="ChEBI" id="CHEBI:58349"/>
    </ligand>
</feature>
<dbReference type="PROSITE" id="PS51747">
    <property type="entry name" value="CYT_DCMP_DEAMINASES_2"/>
    <property type="match status" value="1"/>
</dbReference>
<dbReference type="SUPFAM" id="SSF53597">
    <property type="entry name" value="Dihydrofolate reductase-like"/>
    <property type="match status" value="1"/>
</dbReference>
<feature type="binding site" evidence="16">
    <location>
        <position position="79"/>
    </location>
    <ligand>
        <name>Zn(2+)</name>
        <dbReference type="ChEBI" id="CHEBI:29105"/>
        <note>catalytic</note>
    </ligand>
</feature>
<proteinExistence type="inferred from homology"/>
<dbReference type="InterPro" id="IPR004794">
    <property type="entry name" value="Eubact_RibD"/>
</dbReference>
<evidence type="ECO:0000313" key="19">
    <source>
        <dbReference type="Proteomes" id="UP000276260"/>
    </source>
</evidence>
<evidence type="ECO:0000256" key="2">
    <source>
        <dbReference type="ARBA" id="ARBA00004882"/>
    </source>
</evidence>
<dbReference type="InterPro" id="IPR002734">
    <property type="entry name" value="RibDG_C"/>
</dbReference>
<feature type="binding site" evidence="15">
    <location>
        <position position="200"/>
    </location>
    <ligand>
        <name>NADP(+)</name>
        <dbReference type="ChEBI" id="CHEBI:58349"/>
    </ligand>
</feature>
<dbReference type="PROSITE" id="PS00903">
    <property type="entry name" value="CYT_DCMP_DEAMINASES_1"/>
    <property type="match status" value="1"/>
</dbReference>
<comment type="similarity">
    <text evidence="5 13">In the C-terminal section; belongs to the HTP reductase family.</text>
</comment>
<evidence type="ECO:0000256" key="1">
    <source>
        <dbReference type="ARBA" id="ARBA00002151"/>
    </source>
</evidence>
<dbReference type="InterPro" id="IPR011549">
    <property type="entry name" value="RibD_C"/>
</dbReference>
<feature type="binding site" evidence="15">
    <location>
        <position position="174"/>
    </location>
    <ligand>
        <name>NADP(+)</name>
        <dbReference type="ChEBI" id="CHEBI:58349"/>
    </ligand>
</feature>
<dbReference type="PANTHER" id="PTHR38011:SF7">
    <property type="entry name" value="2,5-DIAMINO-6-RIBOSYLAMINO-4(3H)-PYRIMIDINONE 5'-PHOSPHATE REDUCTASE"/>
    <property type="match status" value="1"/>
</dbReference>